<keyword evidence="7" id="KW-1278">Translocase</keyword>
<feature type="transmembrane region" description="Helical" evidence="7">
    <location>
        <begin position="74"/>
        <end position="93"/>
    </location>
</feature>
<reference evidence="10 11" key="2">
    <citation type="submission" date="2019-05" db="EMBL/GenBank/DDBJ databases">
        <title>Genome evolution of the obligate endosymbiont Buchnera aphidicola.</title>
        <authorList>
            <person name="Moran N.A."/>
        </authorList>
    </citation>
    <scope>NUCLEOTIDE SEQUENCE [LARGE SCALE GENOMIC DNA]</scope>
    <source>
        <strain evidence="10 11">Mga</strain>
    </source>
</reference>
<comment type="subunit">
    <text evidence="7">NDH-1 is composed of 13 different subunits. Subunits NuoA, H, J, K, L, M, N constitute the membrane sector of the complex.</text>
</comment>
<feature type="transmembrane region" description="Helical" evidence="7">
    <location>
        <begin position="272"/>
        <end position="291"/>
    </location>
</feature>
<dbReference type="OrthoDB" id="9768329at2"/>
<keyword evidence="7" id="KW-0813">Transport</keyword>
<feature type="domain" description="NADH:quinone oxidoreductase/Mrp antiporter transmembrane" evidence="9">
    <location>
        <begin position="122"/>
        <end position="423"/>
    </location>
</feature>
<comment type="subunit">
    <text evidence="6">Composed of 13 different subunits. Subunits NuoA, H, J, K, L, M, N constitute the membrane sector of the complex.</text>
</comment>
<name>A0A4D6Y1I7_9GAMM</name>
<organism evidence="10 11">
    <name type="scientific">Buchnera aphidicola</name>
    <name type="common">Macrosiphum gaurae</name>
    <dbReference type="NCBI Taxonomy" id="2315801"/>
    <lineage>
        <taxon>Bacteria</taxon>
        <taxon>Pseudomonadati</taxon>
        <taxon>Pseudomonadota</taxon>
        <taxon>Gammaproteobacteria</taxon>
        <taxon>Enterobacterales</taxon>
        <taxon>Erwiniaceae</taxon>
        <taxon>Buchnera</taxon>
    </lineage>
</organism>
<feature type="transmembrane region" description="Helical" evidence="7">
    <location>
        <begin position="369"/>
        <end position="389"/>
    </location>
</feature>
<feature type="transmembrane region" description="Helical" evidence="7">
    <location>
        <begin position="6"/>
        <end position="28"/>
    </location>
</feature>
<accession>A0A4D6Y1I7</accession>
<dbReference type="EC" id="7.1.1.-" evidence="7"/>
<feature type="transmembrane region" description="Helical" evidence="7">
    <location>
        <begin position="127"/>
        <end position="145"/>
    </location>
</feature>
<dbReference type="GO" id="GO:0042773">
    <property type="term" value="P:ATP synthesis coupled electron transport"/>
    <property type="evidence" value="ECO:0007669"/>
    <property type="project" value="InterPro"/>
</dbReference>
<dbReference type="Proteomes" id="UP000298716">
    <property type="component" value="Chromosome"/>
</dbReference>
<comment type="similarity">
    <text evidence="7">Belongs to the complex I subunit 2 family.</text>
</comment>
<comment type="catalytic activity">
    <reaction evidence="7">
        <text>a quinone + NADH + 5 H(+)(in) = a quinol + NAD(+) + 4 H(+)(out)</text>
        <dbReference type="Rhea" id="RHEA:57888"/>
        <dbReference type="ChEBI" id="CHEBI:15378"/>
        <dbReference type="ChEBI" id="CHEBI:24646"/>
        <dbReference type="ChEBI" id="CHEBI:57540"/>
        <dbReference type="ChEBI" id="CHEBI:57945"/>
        <dbReference type="ChEBI" id="CHEBI:132124"/>
    </reaction>
</comment>
<keyword evidence="7" id="KW-0874">Quinone</keyword>
<evidence type="ECO:0000313" key="10">
    <source>
        <dbReference type="EMBL" id="QCI22623.1"/>
    </source>
</evidence>
<gene>
    <name evidence="7" type="primary">nuoN</name>
    <name evidence="10" type="ORF">D9V72_00830</name>
</gene>
<keyword evidence="4 7" id="KW-0472">Membrane</keyword>
<evidence type="ECO:0000256" key="2">
    <source>
        <dbReference type="ARBA" id="ARBA00022692"/>
    </source>
</evidence>
<evidence type="ECO:0000256" key="1">
    <source>
        <dbReference type="ARBA" id="ARBA00004127"/>
    </source>
</evidence>
<dbReference type="AlphaFoldDB" id="A0A4D6Y1I7"/>
<evidence type="ECO:0000256" key="4">
    <source>
        <dbReference type="ARBA" id="ARBA00023136"/>
    </source>
</evidence>
<evidence type="ECO:0000256" key="6">
    <source>
        <dbReference type="ARBA" id="ARBA00025811"/>
    </source>
</evidence>
<feature type="transmembrane region" description="Helical" evidence="7">
    <location>
        <begin position="157"/>
        <end position="178"/>
    </location>
</feature>
<comment type="function">
    <text evidence="7">NDH-1 shuttles electrons from NADH, via FMN and iron-sulfur (Fe-S) centers, to quinones in the respiratory chain. The immediate electron acceptor for the enzyme in this species is believed to be ubiquinone. Couples the redox reaction to proton translocation (for every two electrons transferred, four hydrogen ions are translocated across the cytoplasmic membrane), and thus conserves the redox energy in a proton gradient.</text>
</comment>
<feature type="transmembrane region" description="Helical" evidence="7">
    <location>
        <begin position="35"/>
        <end position="54"/>
    </location>
</feature>
<dbReference type="NCBIfam" id="TIGR01770">
    <property type="entry name" value="NDH_I_N"/>
    <property type="match status" value="1"/>
</dbReference>
<feature type="transmembrane region" description="Helical" evidence="7">
    <location>
        <begin position="409"/>
        <end position="433"/>
    </location>
</feature>
<feature type="transmembrane region" description="Helical" evidence="7">
    <location>
        <begin position="239"/>
        <end position="260"/>
    </location>
</feature>
<dbReference type="GO" id="GO:0048038">
    <property type="term" value="F:quinone binding"/>
    <property type="evidence" value="ECO:0007669"/>
    <property type="project" value="UniProtKB-KW"/>
</dbReference>
<comment type="function">
    <text evidence="5">NDH-1 shuttles electrons from NADH, via FMN and iron-sulfur (Fe-S) centers, to quinones in the respiratory chain. Couples the redox reaction to proton translocation (for every two electrons transferred, four hydrogen ions are translocated across the cytoplasmic membrane), and thus conserves the redox energy in a proton gradient.</text>
</comment>
<feature type="transmembrane region" description="Helical" evidence="7">
    <location>
        <begin position="329"/>
        <end position="349"/>
    </location>
</feature>
<feature type="transmembrane region" description="Helical" evidence="7">
    <location>
        <begin position="202"/>
        <end position="227"/>
    </location>
</feature>
<dbReference type="GO" id="GO:0050136">
    <property type="term" value="F:NADH dehydrogenase (quinone) (non-electrogenic) activity"/>
    <property type="evidence" value="ECO:0007669"/>
    <property type="project" value="UniProtKB-UniRule"/>
</dbReference>
<dbReference type="RefSeq" id="WP_158354636.1">
    <property type="nucleotide sequence ID" value="NZ_CP034867.1"/>
</dbReference>
<feature type="transmembrane region" description="Helical" evidence="7">
    <location>
        <begin position="453"/>
        <end position="475"/>
    </location>
</feature>
<evidence type="ECO:0000256" key="7">
    <source>
        <dbReference type="HAMAP-Rule" id="MF_00445"/>
    </source>
</evidence>
<dbReference type="PANTHER" id="PTHR22773">
    <property type="entry name" value="NADH DEHYDROGENASE"/>
    <property type="match status" value="1"/>
</dbReference>
<evidence type="ECO:0000259" key="9">
    <source>
        <dbReference type="Pfam" id="PF00361"/>
    </source>
</evidence>
<evidence type="ECO:0000256" key="8">
    <source>
        <dbReference type="RuleBase" id="RU000320"/>
    </source>
</evidence>
<dbReference type="Pfam" id="PF00361">
    <property type="entry name" value="Proton_antipo_M"/>
    <property type="match status" value="1"/>
</dbReference>
<dbReference type="GO" id="GO:0008137">
    <property type="term" value="F:NADH dehydrogenase (ubiquinone) activity"/>
    <property type="evidence" value="ECO:0007669"/>
    <property type="project" value="InterPro"/>
</dbReference>
<evidence type="ECO:0000313" key="11">
    <source>
        <dbReference type="Proteomes" id="UP000298716"/>
    </source>
</evidence>
<dbReference type="InterPro" id="IPR001750">
    <property type="entry name" value="ND/Mrp_TM"/>
</dbReference>
<reference evidence="10 11" key="1">
    <citation type="submission" date="2018-12" db="EMBL/GenBank/DDBJ databases">
        <authorList>
            <person name="Chong R.A."/>
        </authorList>
    </citation>
    <scope>NUCLEOTIDE SEQUENCE [LARGE SCALE GENOMIC DNA]</scope>
    <source>
        <strain evidence="10 11">Mga</strain>
    </source>
</reference>
<dbReference type="InterPro" id="IPR010096">
    <property type="entry name" value="NADH-Q_OxRdtase_suN/2"/>
</dbReference>
<dbReference type="HAMAP" id="MF_00445">
    <property type="entry name" value="NDH1_NuoN_1"/>
    <property type="match status" value="1"/>
</dbReference>
<keyword evidence="7" id="KW-0830">Ubiquinone</keyword>
<sequence>MTINLQQLTALLPLLIIIFTALTVMLSISYNRNHFFIAVFSILGFISAFCSLYLLTKIVPIDITFLFYIDSYSILYIGMIMISSLCTCIFAYPWLLKYPFNKEEFYLLIIISNLGAISLIISNHMAAFFISTELISLPIFGLIAYSSYQKHSLEASFKYIILSGISSSFLLLGIAWIYSISGSLDFLSIHQVFDIVSKNEKLVVLFGTCMVLVSLFFKLSIVPFHLWTPDIYQGTPTSVLSFFSTTSKIAVFIGLLHFFLRISNFNSETLHFILLLITIFSIVIGNLMALFQKNIKRFFGYTSISQLGYLLIVLFTSKKNHLFSLEASTIYLCSYLFSNIACFGIINLISNSDKKYNIDSSIHLYQGLFWSQPLLSTIFTLSLLSLAGIPMTLGFIGKFYILSIIMQEHLWIIGFSFLIGTVLGLYCYLRMILNLYLKQKKLFQIDSKIYKNWFYTPSGVVICISGIILLILGIYPSPLISLMKLTI</sequence>
<evidence type="ECO:0000256" key="5">
    <source>
        <dbReference type="ARBA" id="ARBA00025189"/>
    </source>
</evidence>
<comment type="subcellular location">
    <subcellularLocation>
        <location evidence="7">Cell membrane</location>
        <topology evidence="7">Multi-pass membrane protein</topology>
    </subcellularLocation>
    <subcellularLocation>
        <location evidence="1">Endomembrane system</location>
        <topology evidence="1">Multi-pass membrane protein</topology>
    </subcellularLocation>
    <subcellularLocation>
        <location evidence="8">Membrane</location>
        <topology evidence="8">Multi-pass membrane protein</topology>
    </subcellularLocation>
</comment>
<proteinExistence type="inferred from homology"/>
<dbReference type="GO" id="GO:0005886">
    <property type="term" value="C:plasma membrane"/>
    <property type="evidence" value="ECO:0007669"/>
    <property type="project" value="UniProtKB-SubCell"/>
</dbReference>
<protein>
    <recommendedName>
        <fullName evidence="7">NADH-quinone oxidoreductase subunit N</fullName>
        <ecNumber evidence="7">7.1.1.-</ecNumber>
    </recommendedName>
    <alternativeName>
        <fullName evidence="7">NADH dehydrogenase I subunit N</fullName>
    </alternativeName>
    <alternativeName>
        <fullName evidence="7">NDH-1 subunit N</fullName>
    </alternativeName>
</protein>
<evidence type="ECO:0000256" key="3">
    <source>
        <dbReference type="ARBA" id="ARBA00022989"/>
    </source>
</evidence>
<dbReference type="GO" id="GO:0012505">
    <property type="term" value="C:endomembrane system"/>
    <property type="evidence" value="ECO:0007669"/>
    <property type="project" value="UniProtKB-SubCell"/>
</dbReference>
<dbReference type="EMBL" id="CP034867">
    <property type="protein sequence ID" value="QCI22623.1"/>
    <property type="molecule type" value="Genomic_DNA"/>
</dbReference>
<keyword evidence="3 7" id="KW-1133">Transmembrane helix</keyword>
<keyword evidence="7" id="KW-1003">Cell membrane</keyword>
<keyword evidence="7" id="KW-0520">NAD</keyword>
<feature type="transmembrane region" description="Helical" evidence="7">
    <location>
        <begin position="298"/>
        <end position="317"/>
    </location>
</feature>
<keyword evidence="2 7" id="KW-0812">Transmembrane</keyword>
<feature type="transmembrane region" description="Helical" evidence="7">
    <location>
        <begin position="105"/>
        <end position="121"/>
    </location>
</feature>